<comment type="caution">
    <text evidence="1">The sequence shown here is derived from an EMBL/GenBank/DDBJ whole genome shotgun (WGS) entry which is preliminary data.</text>
</comment>
<dbReference type="Proteomes" id="UP000239872">
    <property type="component" value="Unassembled WGS sequence"/>
</dbReference>
<dbReference type="InterPro" id="IPR058512">
    <property type="entry name" value="DUF8199"/>
</dbReference>
<name>A0A2S7SRY7_9BACT</name>
<reference evidence="1 2" key="1">
    <citation type="submission" date="2018-01" db="EMBL/GenBank/DDBJ databases">
        <title>A novel member of the phylum Bacteroidetes isolated from glacier ice.</title>
        <authorList>
            <person name="Liu Q."/>
            <person name="Xin Y.-H."/>
        </authorList>
    </citation>
    <scope>NUCLEOTIDE SEQUENCE [LARGE SCALE GENOMIC DNA]</scope>
    <source>
        <strain evidence="1 2">RB1R16</strain>
    </source>
</reference>
<sequence length="108" mass="12166">MGELVGVSFIEQDEDHHCSHCGMDKKSSKNGCCKDEHKIIKSTTDQVIFKNVGAKLQFSEYILPIRQTLLHSSIRISNYNPHRVSQAHAPPLIVSDCPIYILTGNFRV</sequence>
<dbReference type="AlphaFoldDB" id="A0A2S7SRY7"/>
<dbReference type="Pfam" id="PF26622">
    <property type="entry name" value="DUF8199"/>
    <property type="match status" value="1"/>
</dbReference>
<dbReference type="NCBIfam" id="NF047658">
    <property type="entry name" value="HYC_CC_PP"/>
    <property type="match status" value="1"/>
</dbReference>
<protein>
    <submittedName>
        <fullName evidence="1">Uncharacterized protein</fullName>
    </submittedName>
</protein>
<evidence type="ECO:0000313" key="2">
    <source>
        <dbReference type="Proteomes" id="UP000239872"/>
    </source>
</evidence>
<accession>A0A2S7SRY7</accession>
<keyword evidence="2" id="KW-1185">Reference proteome</keyword>
<dbReference type="EMBL" id="PPSL01000006">
    <property type="protein sequence ID" value="PQJ09365.1"/>
    <property type="molecule type" value="Genomic_DNA"/>
</dbReference>
<dbReference type="InterPro" id="IPR058060">
    <property type="entry name" value="HYC_CC_PP"/>
</dbReference>
<gene>
    <name evidence="1" type="ORF">CJD36_019145</name>
</gene>
<proteinExistence type="predicted"/>
<evidence type="ECO:0000313" key="1">
    <source>
        <dbReference type="EMBL" id="PQJ09365.1"/>
    </source>
</evidence>
<organism evidence="1 2">
    <name type="scientific">Flavipsychrobacter stenotrophus</name>
    <dbReference type="NCBI Taxonomy" id="2077091"/>
    <lineage>
        <taxon>Bacteria</taxon>
        <taxon>Pseudomonadati</taxon>
        <taxon>Bacteroidota</taxon>
        <taxon>Chitinophagia</taxon>
        <taxon>Chitinophagales</taxon>
        <taxon>Chitinophagaceae</taxon>
        <taxon>Flavipsychrobacter</taxon>
    </lineage>
</organism>